<name>A0AAT9FNN9_9BACT</name>
<evidence type="ECO:0000259" key="3">
    <source>
        <dbReference type="PROSITE" id="PS50977"/>
    </source>
</evidence>
<dbReference type="GO" id="GO:0003700">
    <property type="term" value="F:DNA-binding transcription factor activity"/>
    <property type="evidence" value="ECO:0007669"/>
    <property type="project" value="TreeGrafter"/>
</dbReference>
<sequence>MDTREEILKAAWNLFAERGFEDVSVRDVTNAAGVNLASVSYHFGGKEGLIQETVKLCMNPINEYRIKLLKEAVAEFGSADKVPLERIMIALMRPAVLPEECGVRAGLMLRLVARYLIESDYNIPSVSRNLYTDVFRTFAEALKSHYPDLTAKQIVKRIVFASGTVVYYHGLGKVAMQLSSGTQEDVGEIDREEMLSDVVEFTIHGFGGKPK</sequence>
<evidence type="ECO:0000313" key="4">
    <source>
        <dbReference type="EMBL" id="BDS07611.1"/>
    </source>
</evidence>
<dbReference type="InterPro" id="IPR036271">
    <property type="entry name" value="Tet_transcr_reg_TetR-rel_C_sf"/>
</dbReference>
<keyword evidence="1 2" id="KW-0238">DNA-binding</keyword>
<feature type="domain" description="HTH tetR-type" evidence="3">
    <location>
        <begin position="1"/>
        <end position="61"/>
    </location>
</feature>
<protein>
    <recommendedName>
        <fullName evidence="3">HTH tetR-type domain-containing protein</fullName>
    </recommendedName>
</protein>
<dbReference type="GO" id="GO:0000976">
    <property type="term" value="F:transcription cis-regulatory region binding"/>
    <property type="evidence" value="ECO:0007669"/>
    <property type="project" value="TreeGrafter"/>
</dbReference>
<gene>
    <name evidence="4" type="ORF">NT6N_26510</name>
</gene>
<dbReference type="Pfam" id="PF17939">
    <property type="entry name" value="TetR_C_30"/>
    <property type="match status" value="1"/>
</dbReference>
<dbReference type="AlphaFoldDB" id="A0AAT9FNN9"/>
<dbReference type="PANTHER" id="PTHR30055:SF235">
    <property type="entry name" value="TRANSCRIPTIONAL REGULATORY PROTEIN"/>
    <property type="match status" value="1"/>
</dbReference>
<dbReference type="PRINTS" id="PR00455">
    <property type="entry name" value="HTHTETR"/>
</dbReference>
<dbReference type="InterPro" id="IPR023772">
    <property type="entry name" value="DNA-bd_HTH_TetR-type_CS"/>
</dbReference>
<feature type="DNA-binding region" description="H-T-H motif" evidence="2">
    <location>
        <begin position="24"/>
        <end position="43"/>
    </location>
</feature>
<organism evidence="4">
    <name type="scientific">Oceaniferula spumae</name>
    <dbReference type="NCBI Taxonomy" id="2979115"/>
    <lineage>
        <taxon>Bacteria</taxon>
        <taxon>Pseudomonadati</taxon>
        <taxon>Verrucomicrobiota</taxon>
        <taxon>Verrucomicrobiia</taxon>
        <taxon>Verrucomicrobiales</taxon>
        <taxon>Verrucomicrobiaceae</taxon>
        <taxon>Oceaniferula</taxon>
    </lineage>
</organism>
<dbReference type="PROSITE" id="PS50977">
    <property type="entry name" value="HTH_TETR_2"/>
    <property type="match status" value="1"/>
</dbReference>
<dbReference type="InterPro" id="IPR041586">
    <property type="entry name" value="PsrA_TetR_C"/>
</dbReference>
<dbReference type="InterPro" id="IPR050109">
    <property type="entry name" value="HTH-type_TetR-like_transc_reg"/>
</dbReference>
<reference evidence="4" key="1">
    <citation type="submission" date="2024-07" db="EMBL/GenBank/DDBJ databases">
        <title>Complete genome sequence of Verrucomicrobiaceae bacterium NT6N.</title>
        <authorList>
            <person name="Huang C."/>
            <person name="Takami H."/>
            <person name="Hamasaki K."/>
        </authorList>
    </citation>
    <scope>NUCLEOTIDE SEQUENCE</scope>
    <source>
        <strain evidence="4">NT6N</strain>
    </source>
</reference>
<dbReference type="Pfam" id="PF00440">
    <property type="entry name" value="TetR_N"/>
    <property type="match status" value="1"/>
</dbReference>
<evidence type="ECO:0000256" key="1">
    <source>
        <dbReference type="ARBA" id="ARBA00023125"/>
    </source>
</evidence>
<accession>A0AAT9FNN9</accession>
<dbReference type="EMBL" id="AP026866">
    <property type="protein sequence ID" value="BDS07611.1"/>
    <property type="molecule type" value="Genomic_DNA"/>
</dbReference>
<dbReference type="PANTHER" id="PTHR30055">
    <property type="entry name" value="HTH-TYPE TRANSCRIPTIONAL REGULATOR RUTR"/>
    <property type="match status" value="1"/>
</dbReference>
<dbReference type="InterPro" id="IPR009057">
    <property type="entry name" value="Homeodomain-like_sf"/>
</dbReference>
<dbReference type="InterPro" id="IPR001647">
    <property type="entry name" value="HTH_TetR"/>
</dbReference>
<evidence type="ECO:0000256" key="2">
    <source>
        <dbReference type="PROSITE-ProRule" id="PRU00335"/>
    </source>
</evidence>
<dbReference type="SUPFAM" id="SSF46689">
    <property type="entry name" value="Homeodomain-like"/>
    <property type="match status" value="1"/>
</dbReference>
<dbReference type="PROSITE" id="PS01081">
    <property type="entry name" value="HTH_TETR_1"/>
    <property type="match status" value="1"/>
</dbReference>
<dbReference type="SUPFAM" id="SSF48498">
    <property type="entry name" value="Tetracyclin repressor-like, C-terminal domain"/>
    <property type="match status" value="1"/>
</dbReference>
<dbReference type="KEGG" id="osu:NT6N_26510"/>
<dbReference type="Gene3D" id="1.10.357.10">
    <property type="entry name" value="Tetracycline Repressor, domain 2"/>
    <property type="match status" value="1"/>
</dbReference>
<proteinExistence type="predicted"/>